<gene>
    <name evidence="1" type="ORF">PENTCL1PPCAC_5337</name>
</gene>
<sequence length="118" mass="13790">MMQFRQVSGYLRDCPVHSRSVHNFIAPSRFRASNRHLLVLSKWPHSSELTKLKGFARTLNKSSTVRDEFFKSHFQRASLRTLLVTSTLPGTTHHLTPDLSRIRRHLHPSLPYFLLRID</sequence>
<dbReference type="Proteomes" id="UP001432027">
    <property type="component" value="Unassembled WGS sequence"/>
</dbReference>
<evidence type="ECO:0000313" key="1">
    <source>
        <dbReference type="EMBL" id="GMS83162.1"/>
    </source>
</evidence>
<dbReference type="EMBL" id="BTSX01000002">
    <property type="protein sequence ID" value="GMS83162.1"/>
    <property type="molecule type" value="Genomic_DNA"/>
</dbReference>
<evidence type="ECO:0008006" key="3">
    <source>
        <dbReference type="Google" id="ProtNLM"/>
    </source>
</evidence>
<dbReference type="AlphaFoldDB" id="A0AAV5SKM7"/>
<protein>
    <recommendedName>
        <fullName evidence="3">Ribosomal protein</fullName>
    </recommendedName>
</protein>
<evidence type="ECO:0000313" key="2">
    <source>
        <dbReference type="Proteomes" id="UP001432027"/>
    </source>
</evidence>
<reference evidence="1" key="1">
    <citation type="submission" date="2023-10" db="EMBL/GenBank/DDBJ databases">
        <title>Genome assembly of Pristionchus species.</title>
        <authorList>
            <person name="Yoshida K."/>
            <person name="Sommer R.J."/>
        </authorList>
    </citation>
    <scope>NUCLEOTIDE SEQUENCE</scope>
    <source>
        <strain evidence="1">RS0144</strain>
    </source>
</reference>
<keyword evidence="2" id="KW-1185">Reference proteome</keyword>
<proteinExistence type="predicted"/>
<organism evidence="1 2">
    <name type="scientific">Pristionchus entomophagus</name>
    <dbReference type="NCBI Taxonomy" id="358040"/>
    <lineage>
        <taxon>Eukaryota</taxon>
        <taxon>Metazoa</taxon>
        <taxon>Ecdysozoa</taxon>
        <taxon>Nematoda</taxon>
        <taxon>Chromadorea</taxon>
        <taxon>Rhabditida</taxon>
        <taxon>Rhabditina</taxon>
        <taxon>Diplogasteromorpha</taxon>
        <taxon>Diplogasteroidea</taxon>
        <taxon>Neodiplogasteridae</taxon>
        <taxon>Pristionchus</taxon>
    </lineage>
</organism>
<name>A0AAV5SKM7_9BILA</name>
<comment type="caution">
    <text evidence="1">The sequence shown here is derived from an EMBL/GenBank/DDBJ whole genome shotgun (WGS) entry which is preliminary data.</text>
</comment>
<accession>A0AAV5SKM7</accession>